<protein>
    <recommendedName>
        <fullName evidence="3">CHAT domain-containing protein</fullName>
    </recommendedName>
</protein>
<evidence type="ECO:0008006" key="3">
    <source>
        <dbReference type="Google" id="ProtNLM"/>
    </source>
</evidence>
<sequence length="214" mass="24008">MKPTTPHKIVVIQALEFDNAGNILPAPPPPPVKNVQPIVVKNRAELAAAFKTLNDGDILVYNGHGNRGQYAVGTGIDAGRDWKDLWKEMGTYGLKKQPKLSCVFLASCMADHTSNNPLTHKELKEFRELFHARIAIAPNYEYKSHTGWGWWGKDETFAGKMITDITKYHNGQIDACELDKRLHQYKERFGITYGCNAWNHPATCPCGFGLPKFP</sequence>
<evidence type="ECO:0000313" key="2">
    <source>
        <dbReference type="Proteomes" id="UP000004162"/>
    </source>
</evidence>
<keyword evidence="2" id="KW-1185">Reference proteome</keyword>
<name>Q0YUM5_9CHLB</name>
<proteinExistence type="predicted"/>
<dbReference type="EMBL" id="AASE01000001">
    <property type="protein sequence ID" value="EAT60007.1"/>
    <property type="molecule type" value="Genomic_DNA"/>
</dbReference>
<comment type="caution">
    <text evidence="1">The sequence shown here is derived from an EMBL/GenBank/DDBJ whole genome shotgun (WGS) entry which is preliminary data.</text>
</comment>
<dbReference type="Proteomes" id="UP000004162">
    <property type="component" value="Unassembled WGS sequence"/>
</dbReference>
<gene>
    <name evidence="1" type="ORF">CferDRAFT_2014</name>
</gene>
<accession>Q0YUM5</accession>
<reference evidence="1 2" key="2">
    <citation type="submission" date="2006-07" db="EMBL/GenBank/DDBJ databases">
        <title>Sequencing of the draft genome and assembly of Chlorobium ferroxidans DSM 13031.</title>
        <authorList>
            <consortium name="US DOE Joint Genome Institute (JGI-PGF)"/>
            <person name="Copeland A."/>
            <person name="Lucas S."/>
            <person name="Lapidus A."/>
            <person name="Barry K."/>
            <person name="Glavina del Rio T."/>
            <person name="Dalin E."/>
            <person name="Tice H."/>
            <person name="Bruce D."/>
            <person name="Pitluck S."/>
            <person name="Richardson P."/>
        </authorList>
    </citation>
    <scope>NUCLEOTIDE SEQUENCE [LARGE SCALE GENOMIC DNA]</scope>
    <source>
        <strain evidence="1 2">DSM 13031</strain>
    </source>
</reference>
<dbReference type="RefSeq" id="WP_006365281.1">
    <property type="nucleotide sequence ID" value="NZ_AASE01000001.1"/>
</dbReference>
<dbReference type="AlphaFoldDB" id="Q0YUM5"/>
<evidence type="ECO:0000313" key="1">
    <source>
        <dbReference type="EMBL" id="EAT60007.1"/>
    </source>
</evidence>
<organism evidence="1 2">
    <name type="scientific">Chlorobium ferrooxidans DSM 13031</name>
    <dbReference type="NCBI Taxonomy" id="377431"/>
    <lineage>
        <taxon>Bacteria</taxon>
        <taxon>Pseudomonadati</taxon>
        <taxon>Chlorobiota</taxon>
        <taxon>Chlorobiia</taxon>
        <taxon>Chlorobiales</taxon>
        <taxon>Chlorobiaceae</taxon>
        <taxon>Chlorobium/Pelodictyon group</taxon>
        <taxon>Chlorobium</taxon>
    </lineage>
</organism>
<reference evidence="1 2" key="1">
    <citation type="submission" date="2006-07" db="EMBL/GenBank/DDBJ databases">
        <title>Annotation of the draft genome assembly of Chlorobium ferroxidans DSM 13031.</title>
        <authorList>
            <consortium name="US DOE Joint Genome Institute (JGI-ORNL)"/>
            <person name="Larimer F."/>
            <person name="Land M."/>
            <person name="Hauser L."/>
        </authorList>
    </citation>
    <scope>NUCLEOTIDE SEQUENCE [LARGE SCALE GENOMIC DNA]</scope>
    <source>
        <strain evidence="1 2">DSM 13031</strain>
    </source>
</reference>